<dbReference type="GO" id="GO:0005667">
    <property type="term" value="C:transcription regulator complex"/>
    <property type="evidence" value="ECO:0007669"/>
    <property type="project" value="TreeGrafter"/>
</dbReference>
<dbReference type="PROSITE" id="PS00028">
    <property type="entry name" value="ZINC_FINGER_C2H2_1"/>
    <property type="match status" value="2"/>
</dbReference>
<evidence type="ECO:0000313" key="8">
    <source>
        <dbReference type="Ensembl" id="ENSSFAP00005015005.1"/>
    </source>
</evidence>
<dbReference type="Gene3D" id="3.30.160.60">
    <property type="entry name" value="Classic Zinc Finger"/>
    <property type="match status" value="2"/>
</dbReference>
<dbReference type="PROSITE" id="PS50157">
    <property type="entry name" value="ZINC_FINGER_C2H2_2"/>
    <property type="match status" value="2"/>
</dbReference>
<evidence type="ECO:0000313" key="9">
    <source>
        <dbReference type="Proteomes" id="UP000472267"/>
    </source>
</evidence>
<accession>A0A672GDF7</accession>
<dbReference type="SUPFAM" id="SSF57667">
    <property type="entry name" value="beta-beta-alpha zinc fingers"/>
    <property type="match status" value="1"/>
</dbReference>
<dbReference type="GO" id="GO:0008270">
    <property type="term" value="F:zinc ion binding"/>
    <property type="evidence" value="ECO:0007669"/>
    <property type="project" value="UniProtKB-KW"/>
</dbReference>
<dbReference type="InParanoid" id="A0A672GDF7"/>
<dbReference type="FunFam" id="3.30.160.60:FF:001099">
    <property type="entry name" value="zinc finger and BTB domain-containing protein 49"/>
    <property type="match status" value="1"/>
</dbReference>
<dbReference type="InterPro" id="IPR013087">
    <property type="entry name" value="Znf_C2H2_type"/>
</dbReference>
<dbReference type="PANTHER" id="PTHR14003">
    <property type="entry name" value="TRANSCRIPTIONAL REPRESSOR PROTEIN YY"/>
    <property type="match status" value="1"/>
</dbReference>
<proteinExistence type="predicted"/>
<organism evidence="8 9">
    <name type="scientific">Salarias fasciatus</name>
    <name type="common">Jewelled blenny</name>
    <name type="synonym">Blennius fasciatus</name>
    <dbReference type="NCBI Taxonomy" id="181472"/>
    <lineage>
        <taxon>Eukaryota</taxon>
        <taxon>Metazoa</taxon>
        <taxon>Chordata</taxon>
        <taxon>Craniata</taxon>
        <taxon>Vertebrata</taxon>
        <taxon>Euteleostomi</taxon>
        <taxon>Actinopterygii</taxon>
        <taxon>Neopterygii</taxon>
        <taxon>Teleostei</taxon>
        <taxon>Neoteleostei</taxon>
        <taxon>Acanthomorphata</taxon>
        <taxon>Ovalentaria</taxon>
        <taxon>Blenniimorphae</taxon>
        <taxon>Blenniiformes</taxon>
        <taxon>Blennioidei</taxon>
        <taxon>Blenniidae</taxon>
        <taxon>Salariinae</taxon>
        <taxon>Salarias</taxon>
    </lineage>
</organism>
<evidence type="ECO:0000256" key="6">
    <source>
        <dbReference type="SAM" id="MobiDB-lite"/>
    </source>
</evidence>
<dbReference type="SMART" id="SM00355">
    <property type="entry name" value="ZnF_C2H2"/>
    <property type="match status" value="2"/>
</dbReference>
<keyword evidence="1" id="KW-0479">Metal-binding</keyword>
<protein>
    <recommendedName>
        <fullName evidence="7">C2H2-type domain-containing protein</fullName>
    </recommendedName>
</protein>
<dbReference type="Pfam" id="PF00096">
    <property type="entry name" value="zf-C2H2"/>
    <property type="match status" value="2"/>
</dbReference>
<sequence length="232" mass="25125">MWKHKARHTGEKPHSCATCGKCFVGSGDLHRHIRSHTGEKPYICSTCGKSFTRAAMLRRHGDMHCKGPLVDSPTSVSTEQTQSSDRTKNPRRPQRSSPPSTPQIESPSPSMHLSPASNAASGAALPGSHHLLSSSHQDRSAALPAADRLKLGGKAHLSQEAEYEPYVENGGMSVDLGRGMVGRSYLPPTDNHNSSLTGSSRPYRSSEGQFTIQRNSLGLAMKTLQNDNDMEQ</sequence>
<feature type="domain" description="C2H2-type" evidence="7">
    <location>
        <begin position="42"/>
        <end position="64"/>
    </location>
</feature>
<evidence type="ECO:0000256" key="4">
    <source>
        <dbReference type="ARBA" id="ARBA00022833"/>
    </source>
</evidence>
<dbReference type="GO" id="GO:0000785">
    <property type="term" value="C:chromatin"/>
    <property type="evidence" value="ECO:0007669"/>
    <property type="project" value="TreeGrafter"/>
</dbReference>
<feature type="compositionally biased region" description="Polar residues" evidence="6">
    <location>
        <begin position="72"/>
        <end position="84"/>
    </location>
</feature>
<feature type="compositionally biased region" description="Polar residues" evidence="6">
    <location>
        <begin position="104"/>
        <end position="120"/>
    </location>
</feature>
<keyword evidence="3 5" id="KW-0863">Zinc-finger</keyword>
<dbReference type="GO" id="GO:0000978">
    <property type="term" value="F:RNA polymerase II cis-regulatory region sequence-specific DNA binding"/>
    <property type="evidence" value="ECO:0007669"/>
    <property type="project" value="TreeGrafter"/>
</dbReference>
<feature type="compositionally biased region" description="Polar residues" evidence="6">
    <location>
        <begin position="190"/>
        <end position="209"/>
    </location>
</feature>
<dbReference type="GO" id="GO:0031519">
    <property type="term" value="C:PcG protein complex"/>
    <property type="evidence" value="ECO:0007669"/>
    <property type="project" value="TreeGrafter"/>
</dbReference>
<reference evidence="8" key="3">
    <citation type="submission" date="2025-09" db="UniProtKB">
        <authorList>
            <consortium name="Ensembl"/>
        </authorList>
    </citation>
    <scope>IDENTIFICATION</scope>
</reference>
<dbReference type="FunFam" id="3.30.160.60:FF:002061">
    <property type="entry name" value="Uncharacterized protein"/>
    <property type="match status" value="1"/>
</dbReference>
<name>A0A672GDF7_SALFA</name>
<dbReference type="AlphaFoldDB" id="A0A672GDF7"/>
<evidence type="ECO:0000256" key="2">
    <source>
        <dbReference type="ARBA" id="ARBA00022737"/>
    </source>
</evidence>
<dbReference type="PANTHER" id="PTHR14003:SF19">
    <property type="entry name" value="YY2 TRANSCRIPTION FACTOR"/>
    <property type="match status" value="1"/>
</dbReference>
<evidence type="ECO:0000256" key="5">
    <source>
        <dbReference type="PROSITE-ProRule" id="PRU00042"/>
    </source>
</evidence>
<reference evidence="8" key="2">
    <citation type="submission" date="2025-08" db="UniProtKB">
        <authorList>
            <consortium name="Ensembl"/>
        </authorList>
    </citation>
    <scope>IDENTIFICATION</scope>
</reference>
<dbReference type="GO" id="GO:0000981">
    <property type="term" value="F:DNA-binding transcription factor activity, RNA polymerase II-specific"/>
    <property type="evidence" value="ECO:0007669"/>
    <property type="project" value="TreeGrafter"/>
</dbReference>
<feature type="region of interest" description="Disordered" evidence="6">
    <location>
        <begin position="181"/>
        <end position="209"/>
    </location>
</feature>
<feature type="domain" description="C2H2-type" evidence="7">
    <location>
        <begin position="14"/>
        <end position="41"/>
    </location>
</feature>
<dbReference type="InterPro" id="IPR036236">
    <property type="entry name" value="Znf_C2H2_sf"/>
</dbReference>
<evidence type="ECO:0000256" key="1">
    <source>
        <dbReference type="ARBA" id="ARBA00022723"/>
    </source>
</evidence>
<dbReference type="Proteomes" id="UP000472267">
    <property type="component" value="Chromosome 5"/>
</dbReference>
<keyword evidence="2" id="KW-0677">Repeat</keyword>
<keyword evidence="9" id="KW-1185">Reference proteome</keyword>
<feature type="region of interest" description="Disordered" evidence="6">
    <location>
        <begin position="64"/>
        <end position="141"/>
    </location>
</feature>
<reference evidence="8" key="1">
    <citation type="submission" date="2019-06" db="EMBL/GenBank/DDBJ databases">
        <authorList>
            <consortium name="Wellcome Sanger Institute Data Sharing"/>
        </authorList>
    </citation>
    <scope>NUCLEOTIDE SEQUENCE [LARGE SCALE GENOMIC DNA]</scope>
</reference>
<keyword evidence="4" id="KW-0862">Zinc</keyword>
<dbReference type="Ensembl" id="ENSSFAT00005015625.1">
    <property type="protein sequence ID" value="ENSSFAP00005015005.1"/>
    <property type="gene ID" value="ENSSFAG00005008039.1"/>
</dbReference>
<evidence type="ECO:0000256" key="3">
    <source>
        <dbReference type="ARBA" id="ARBA00022771"/>
    </source>
</evidence>
<evidence type="ECO:0000259" key="7">
    <source>
        <dbReference type="PROSITE" id="PS50157"/>
    </source>
</evidence>